<evidence type="ECO:0000256" key="4">
    <source>
        <dbReference type="ARBA" id="ARBA00022741"/>
    </source>
</evidence>
<evidence type="ECO:0000256" key="7">
    <source>
        <dbReference type="ARBA" id="ARBA00023150"/>
    </source>
</evidence>
<comment type="domain">
    <text evidence="8">The N-terminal domain determines nucleotide recognition and specific binding, while the C-terminal domain determines the specific binding to the target protein.</text>
</comment>
<dbReference type="EC" id="2.7.7.77" evidence="8"/>
<dbReference type="GO" id="GO:0046872">
    <property type="term" value="F:metal ion binding"/>
    <property type="evidence" value="ECO:0007669"/>
    <property type="project" value="UniProtKB-KW"/>
</dbReference>
<sequence>MSDTDTARNDLTGLILAGGRARRMGGRDKGLIEVGGRALIDHAIASLRRVTPHILISANRHPADYASRGYPVLKDDLTDHPGPLAGILTALERIENAHLLVMPCDAPLATPALLQRLVAAQDAQGGSACLARDGERLQPTFCLLARETAPSLRRFLAAGERKTQLWLQSLDPVIVDCSDHPEWFANVNTPEDLQRIEAMI</sequence>
<protein>
    <recommendedName>
        <fullName evidence="8">Molybdenum cofactor guanylyltransferase</fullName>
        <shortName evidence="8">MoCo guanylyltransferase</shortName>
        <ecNumber evidence="8">2.7.7.77</ecNumber>
    </recommendedName>
    <alternativeName>
        <fullName evidence="8">GTP:molybdopterin guanylyltransferase</fullName>
    </alternativeName>
    <alternativeName>
        <fullName evidence="8">Mo-MPT guanylyltransferase</fullName>
    </alternativeName>
    <alternativeName>
        <fullName evidence="8">Molybdopterin guanylyltransferase</fullName>
    </alternativeName>
    <alternativeName>
        <fullName evidence="8">Molybdopterin-guanine dinucleotide synthase</fullName>
        <shortName evidence="8">MGD synthase</shortName>
    </alternativeName>
</protein>
<dbReference type="CDD" id="cd02503">
    <property type="entry name" value="MobA"/>
    <property type="match status" value="1"/>
</dbReference>
<dbReference type="OrthoDB" id="9788394at2"/>
<comment type="subcellular location">
    <subcellularLocation>
        <location evidence="8">Cytoplasm</location>
    </subcellularLocation>
</comment>
<dbReference type="InterPro" id="IPR013482">
    <property type="entry name" value="Molybde_CF_guanTrfase"/>
</dbReference>
<keyword evidence="5 8" id="KW-0460">Magnesium</keyword>
<dbReference type="Gene3D" id="3.90.550.10">
    <property type="entry name" value="Spore Coat Polysaccharide Biosynthesis Protein SpsA, Chain A"/>
    <property type="match status" value="1"/>
</dbReference>
<keyword evidence="10" id="KW-0548">Nucleotidyltransferase</keyword>
<dbReference type="EMBL" id="QZMU01000001">
    <property type="protein sequence ID" value="RRQ22703.1"/>
    <property type="molecule type" value="Genomic_DNA"/>
</dbReference>
<evidence type="ECO:0000256" key="6">
    <source>
        <dbReference type="ARBA" id="ARBA00023134"/>
    </source>
</evidence>
<evidence type="ECO:0000259" key="9">
    <source>
        <dbReference type="Pfam" id="PF12804"/>
    </source>
</evidence>
<comment type="caution">
    <text evidence="10">The sequence shown here is derived from an EMBL/GenBank/DDBJ whole genome shotgun (WGS) entry which is preliminary data.</text>
</comment>
<keyword evidence="4 8" id="KW-0547">Nucleotide-binding</keyword>
<keyword evidence="7 8" id="KW-0501">Molybdenum cofactor biosynthesis</keyword>
<evidence type="ECO:0000256" key="1">
    <source>
        <dbReference type="ARBA" id="ARBA00022490"/>
    </source>
</evidence>
<comment type="subunit">
    <text evidence="8">Monomer.</text>
</comment>
<keyword evidence="6 8" id="KW-0342">GTP-binding</keyword>
<keyword evidence="3 8" id="KW-0479">Metal-binding</keyword>
<name>A0A426QLQ3_9GAMM</name>
<dbReference type="GO" id="GO:0005737">
    <property type="term" value="C:cytoplasm"/>
    <property type="evidence" value="ECO:0007669"/>
    <property type="project" value="UniProtKB-SubCell"/>
</dbReference>
<dbReference type="PANTHER" id="PTHR19136">
    <property type="entry name" value="MOLYBDENUM COFACTOR GUANYLYLTRANSFERASE"/>
    <property type="match status" value="1"/>
</dbReference>
<dbReference type="GO" id="GO:1902758">
    <property type="term" value="P:bis(molybdopterin guanine dinucleotide)molybdenum biosynthetic process"/>
    <property type="evidence" value="ECO:0007669"/>
    <property type="project" value="TreeGrafter"/>
</dbReference>
<dbReference type="PANTHER" id="PTHR19136:SF81">
    <property type="entry name" value="MOLYBDENUM COFACTOR GUANYLYLTRANSFERASE"/>
    <property type="match status" value="1"/>
</dbReference>
<evidence type="ECO:0000256" key="8">
    <source>
        <dbReference type="HAMAP-Rule" id="MF_00316"/>
    </source>
</evidence>
<dbReference type="RefSeq" id="WP_125182042.1">
    <property type="nucleotide sequence ID" value="NZ_QZMU01000001.1"/>
</dbReference>
<comment type="caution">
    <text evidence="8">Lacks conserved residue(s) required for the propagation of feature annotation.</text>
</comment>
<dbReference type="SUPFAM" id="SSF53448">
    <property type="entry name" value="Nucleotide-diphospho-sugar transferases"/>
    <property type="match status" value="1"/>
</dbReference>
<feature type="domain" description="MobA-like NTP transferase" evidence="9">
    <location>
        <begin position="13"/>
        <end position="170"/>
    </location>
</feature>
<dbReference type="InterPro" id="IPR029044">
    <property type="entry name" value="Nucleotide-diphossugar_trans"/>
</dbReference>
<comment type="cofactor">
    <cofactor evidence="8">
        <name>Mg(2+)</name>
        <dbReference type="ChEBI" id="CHEBI:18420"/>
    </cofactor>
</comment>
<dbReference type="Pfam" id="PF12804">
    <property type="entry name" value="NTP_transf_3"/>
    <property type="match status" value="1"/>
</dbReference>
<keyword evidence="11" id="KW-1185">Reference proteome</keyword>
<feature type="binding site" evidence="8">
    <location>
        <begin position="16"/>
        <end position="18"/>
    </location>
    <ligand>
        <name>GTP</name>
        <dbReference type="ChEBI" id="CHEBI:37565"/>
    </ligand>
</feature>
<dbReference type="HAMAP" id="MF_00316">
    <property type="entry name" value="MobA"/>
    <property type="match status" value="1"/>
</dbReference>
<feature type="binding site" evidence="8">
    <location>
        <position position="105"/>
    </location>
    <ligand>
        <name>Mg(2+)</name>
        <dbReference type="ChEBI" id="CHEBI:18420"/>
    </ligand>
</feature>
<organism evidence="10 11">
    <name type="scientific">Thiohalobacter thiocyanaticus</name>
    <dbReference type="NCBI Taxonomy" id="585455"/>
    <lineage>
        <taxon>Bacteria</taxon>
        <taxon>Pseudomonadati</taxon>
        <taxon>Pseudomonadota</taxon>
        <taxon>Gammaproteobacteria</taxon>
        <taxon>Thiohalobacterales</taxon>
        <taxon>Thiohalobacteraceae</taxon>
        <taxon>Thiohalobacter</taxon>
    </lineage>
</organism>
<feature type="binding site" evidence="8">
    <location>
        <position position="105"/>
    </location>
    <ligand>
        <name>GTP</name>
        <dbReference type="ChEBI" id="CHEBI:37565"/>
    </ligand>
</feature>
<dbReference type="NCBIfam" id="TIGR02665">
    <property type="entry name" value="molyb_mobA"/>
    <property type="match status" value="1"/>
</dbReference>
<dbReference type="GO" id="GO:0061603">
    <property type="term" value="F:molybdenum cofactor guanylyltransferase activity"/>
    <property type="evidence" value="ECO:0007669"/>
    <property type="project" value="UniProtKB-EC"/>
</dbReference>
<keyword evidence="2 8" id="KW-0808">Transferase</keyword>
<dbReference type="GO" id="GO:0005525">
    <property type="term" value="F:GTP binding"/>
    <property type="evidence" value="ECO:0007669"/>
    <property type="project" value="UniProtKB-UniRule"/>
</dbReference>
<comment type="catalytic activity">
    <reaction evidence="8">
        <text>Mo-molybdopterin + GTP + H(+) = Mo-molybdopterin guanine dinucleotide + diphosphate</text>
        <dbReference type="Rhea" id="RHEA:34243"/>
        <dbReference type="ChEBI" id="CHEBI:15378"/>
        <dbReference type="ChEBI" id="CHEBI:33019"/>
        <dbReference type="ChEBI" id="CHEBI:37565"/>
        <dbReference type="ChEBI" id="CHEBI:71302"/>
        <dbReference type="ChEBI" id="CHEBI:71310"/>
        <dbReference type="EC" id="2.7.7.77"/>
    </reaction>
</comment>
<gene>
    <name evidence="8 10" type="primary">mobA</name>
    <name evidence="10" type="ORF">D6C00_12705</name>
</gene>
<dbReference type="Proteomes" id="UP000287798">
    <property type="component" value="Unassembled WGS sequence"/>
</dbReference>
<evidence type="ECO:0000256" key="3">
    <source>
        <dbReference type="ARBA" id="ARBA00022723"/>
    </source>
</evidence>
<accession>A0A426QLQ3</accession>
<evidence type="ECO:0000313" key="11">
    <source>
        <dbReference type="Proteomes" id="UP000287798"/>
    </source>
</evidence>
<evidence type="ECO:0000256" key="5">
    <source>
        <dbReference type="ARBA" id="ARBA00022842"/>
    </source>
</evidence>
<feature type="binding site" evidence="8">
    <location>
        <position position="75"/>
    </location>
    <ligand>
        <name>GTP</name>
        <dbReference type="ChEBI" id="CHEBI:37565"/>
    </ligand>
</feature>
<comment type="function">
    <text evidence="8">Transfers a GMP moiety from GTP to Mo-molybdopterin (Mo-MPT) cofactor (Moco or molybdenum cofactor) to form Mo-molybdopterin guanine dinucleotide (Mo-MGD) cofactor.</text>
</comment>
<dbReference type="AlphaFoldDB" id="A0A426QLQ3"/>
<proteinExistence type="inferred from homology"/>
<dbReference type="InterPro" id="IPR025877">
    <property type="entry name" value="MobA-like_NTP_Trfase"/>
</dbReference>
<reference evidence="10 11" key="1">
    <citation type="journal article" date="2010" name="Int. J. Syst. Evol. Microbiol.">
        <title>Thiohalobacter thiocyanaticus gen. nov., sp. nov., a moderately halophilic, sulfur-oxidizing gammaproteobacterium from hypersaline lakes, that utilizes thiocyanate.</title>
        <authorList>
            <person name="Sorokin D.Y."/>
            <person name="Kovaleva O.L."/>
            <person name="Tourova T.P."/>
            <person name="Muyzer G."/>
        </authorList>
    </citation>
    <scope>NUCLEOTIDE SEQUENCE [LARGE SCALE GENOMIC DNA]</scope>
    <source>
        <strain evidence="10 11">Hrh1</strain>
    </source>
</reference>
<feature type="binding site" evidence="8">
    <location>
        <position position="29"/>
    </location>
    <ligand>
        <name>GTP</name>
        <dbReference type="ChEBI" id="CHEBI:37565"/>
    </ligand>
</feature>
<keyword evidence="1 8" id="KW-0963">Cytoplasm</keyword>
<evidence type="ECO:0000256" key="2">
    <source>
        <dbReference type="ARBA" id="ARBA00022679"/>
    </source>
</evidence>
<comment type="similarity">
    <text evidence="8">Belongs to the MobA family.</text>
</comment>
<evidence type="ECO:0000313" key="10">
    <source>
        <dbReference type="EMBL" id="RRQ22703.1"/>
    </source>
</evidence>